<dbReference type="Proteomes" id="UP000069241">
    <property type="component" value="Chromosome"/>
</dbReference>
<reference evidence="3" key="1">
    <citation type="submission" date="2016-02" db="EMBL/GenBank/DDBJ databases">
        <authorList>
            <person name="Holder M.E."/>
            <person name="Ajami N.J."/>
            <person name="Petrosino J.F."/>
        </authorList>
    </citation>
    <scope>NUCLEOTIDE SEQUENCE [LARGE SCALE GENOMIC DNA]</scope>
    <source>
        <strain evidence="3">CCUG 45958</strain>
    </source>
</reference>
<dbReference type="PANTHER" id="PTHR47751:SF1">
    <property type="entry name" value="SUPERFAMILY HYDROLASE, PUTATIVE (AFU_ORTHOLOGUE AFUA_2G16580)-RELATED"/>
    <property type="match status" value="1"/>
</dbReference>
<dbReference type="RefSeq" id="WP_062251885.1">
    <property type="nucleotide sequence ID" value="NZ_CP014229.1"/>
</dbReference>
<gene>
    <name evidence="2" type="ORF">AXF13_04950</name>
</gene>
<dbReference type="InterPro" id="IPR000383">
    <property type="entry name" value="Xaa-Pro-like_dom"/>
</dbReference>
<proteinExistence type="predicted"/>
<dbReference type="AlphaFoldDB" id="A0A0X8JIM8"/>
<dbReference type="InterPro" id="IPR029058">
    <property type="entry name" value="AB_hydrolase_fold"/>
</dbReference>
<dbReference type="STRING" id="44742.AXF13_04950"/>
<name>A0A0X8JIM8_9BACT</name>
<dbReference type="GO" id="GO:0016787">
    <property type="term" value="F:hydrolase activity"/>
    <property type="evidence" value="ECO:0007669"/>
    <property type="project" value="InterPro"/>
</dbReference>
<organism evidence="2 3">
    <name type="scientific">Desulfovibrio fairfieldensis</name>
    <dbReference type="NCBI Taxonomy" id="44742"/>
    <lineage>
        <taxon>Bacteria</taxon>
        <taxon>Pseudomonadati</taxon>
        <taxon>Thermodesulfobacteriota</taxon>
        <taxon>Desulfovibrionia</taxon>
        <taxon>Desulfovibrionales</taxon>
        <taxon>Desulfovibrionaceae</taxon>
        <taxon>Desulfovibrio</taxon>
    </lineage>
</organism>
<evidence type="ECO:0000313" key="2">
    <source>
        <dbReference type="EMBL" id="AMD89514.1"/>
    </source>
</evidence>
<dbReference type="InterPro" id="IPR051411">
    <property type="entry name" value="Polyketide_trans_af380"/>
</dbReference>
<dbReference type="Gene3D" id="3.40.50.1820">
    <property type="entry name" value="alpha/beta hydrolase"/>
    <property type="match status" value="1"/>
</dbReference>
<evidence type="ECO:0000313" key="3">
    <source>
        <dbReference type="Proteomes" id="UP000069241"/>
    </source>
</evidence>
<evidence type="ECO:0000259" key="1">
    <source>
        <dbReference type="Pfam" id="PF02129"/>
    </source>
</evidence>
<accession>A0A0X8JIM8</accession>
<dbReference type="KEGG" id="dfi:AXF13_04950"/>
<feature type="domain" description="Xaa-Pro dipeptidyl-peptidase-like" evidence="1">
    <location>
        <begin position="11"/>
        <end position="142"/>
    </location>
</feature>
<dbReference type="EMBL" id="CP014229">
    <property type="protein sequence ID" value="AMD89514.1"/>
    <property type="molecule type" value="Genomic_DNA"/>
</dbReference>
<dbReference type="Pfam" id="PF02129">
    <property type="entry name" value="Peptidase_S15"/>
    <property type="match status" value="1"/>
</dbReference>
<dbReference type="SUPFAM" id="SSF53474">
    <property type="entry name" value="alpha/beta-Hydrolases"/>
    <property type="match status" value="1"/>
</dbReference>
<keyword evidence="3" id="KW-1185">Reference proteome</keyword>
<dbReference type="Gene3D" id="1.10.10.800">
    <property type="match status" value="1"/>
</dbReference>
<sequence>MKTVFYSNVNGLKIAANVFFPADFDESKQYPAILVGHPAGGVKEQTAGLYAERLAQLGYVTLAFDASYQGESEGFPRHLEEPANRVEDFRTTIDYLTTLPYVDNARIGALGICASGGYGFAAFATDHRIKAYATISGADIGMTFRYGWRGTQAVSAVFPLLDMIGNERTAEAAGGEVAQATWVPFDPQDKTVDPELLEGYDYYRTPRAEHERSPSKFPLVNFGRLLAFTAFNLVDMINRPILFIAGSKAGTRWMSDQTFANIKHAEKELFHVEGASHFDMYDKEPYASEAVEKMGEFFGKNL</sequence>
<protein>
    <recommendedName>
        <fullName evidence="1">Xaa-Pro dipeptidyl-peptidase-like domain-containing protein</fullName>
    </recommendedName>
</protein>
<dbReference type="PANTHER" id="PTHR47751">
    <property type="entry name" value="SUPERFAMILY HYDROLASE, PUTATIVE (AFU_ORTHOLOGUE AFUA_2G16580)-RELATED"/>
    <property type="match status" value="1"/>
</dbReference>